<evidence type="ECO:0000256" key="2">
    <source>
        <dbReference type="ARBA" id="ARBA00022694"/>
    </source>
</evidence>
<dbReference type="AlphaFoldDB" id="A0A3D8J5R2"/>
<dbReference type="Pfam" id="PF08003">
    <property type="entry name" value="Methyltransf_9"/>
    <property type="match status" value="1"/>
</dbReference>
<dbReference type="EMBL" id="NXLX01000015">
    <property type="protein sequence ID" value="RDU72829.1"/>
    <property type="molecule type" value="Genomic_DNA"/>
</dbReference>
<keyword evidence="4" id="KW-1185">Reference proteome</keyword>
<gene>
    <name evidence="3" type="ORF">CQA57_06160</name>
</gene>
<dbReference type="HAMAP" id="MF_01590">
    <property type="entry name" value="tRNA_carboxymethyltr_CmoB"/>
    <property type="match status" value="1"/>
</dbReference>
<sequence length="290" mass="33768">MQFNNPKIYHTYKKIEQLADVNANYLCDDGIKITFDTTKQEMQKIHELAIELKPWRKGPFFINELFIDSEWRSFIKWNQIAPYVDLKDKDVADVGCNNGYYLFEMLKQKPRNLIGFDPSELFFTQFSFINHFIKAPIIYELLGVDDLKDYGRKFDVIFCLGVLYHRSDPIKALKSLSQSLKDGGEIILDTLIIENDLEISLTPKTSYAKMNNVYFIPSIAALRAWCFRANLELVEILSIKETTIQEQRKTSWIDTLSLDSFLNTEGNLTIEGYPPPKRGYFKLKRKVKGD</sequence>
<accession>A0A3D8J5R2</accession>
<comment type="caution">
    <text evidence="3">The sequence shown here is derived from an EMBL/GenBank/DDBJ whole genome shotgun (WGS) entry which is preliminary data.</text>
</comment>
<keyword evidence="1" id="KW-0808">Transferase</keyword>
<evidence type="ECO:0000313" key="3">
    <source>
        <dbReference type="EMBL" id="RDU72829.1"/>
    </source>
</evidence>
<evidence type="ECO:0000313" key="4">
    <source>
        <dbReference type="Proteomes" id="UP000256695"/>
    </source>
</evidence>
<proteinExistence type="inferred from homology"/>
<organism evidence="3 4">
    <name type="scientific">Helicobacter anseris</name>
    <dbReference type="NCBI Taxonomy" id="375926"/>
    <lineage>
        <taxon>Bacteria</taxon>
        <taxon>Pseudomonadati</taxon>
        <taxon>Campylobacterota</taxon>
        <taxon>Epsilonproteobacteria</taxon>
        <taxon>Campylobacterales</taxon>
        <taxon>Helicobacteraceae</taxon>
        <taxon>Helicobacter</taxon>
    </lineage>
</organism>
<dbReference type="NCBIfam" id="NF011650">
    <property type="entry name" value="PRK15068.1"/>
    <property type="match status" value="1"/>
</dbReference>
<dbReference type="Proteomes" id="UP000256695">
    <property type="component" value="Unassembled WGS sequence"/>
</dbReference>
<dbReference type="CDD" id="cd02440">
    <property type="entry name" value="AdoMet_MTases"/>
    <property type="match status" value="1"/>
</dbReference>
<keyword evidence="2" id="KW-0819">tRNA processing</keyword>
<dbReference type="InterPro" id="IPR010017">
    <property type="entry name" value="CmoB"/>
</dbReference>
<dbReference type="OrthoDB" id="9765084at2"/>
<name>A0A3D8J5R2_9HELI</name>
<dbReference type="GO" id="GO:0002098">
    <property type="term" value="P:tRNA wobble uridine modification"/>
    <property type="evidence" value="ECO:0007669"/>
    <property type="project" value="InterPro"/>
</dbReference>
<reference evidence="3 4" key="1">
    <citation type="submission" date="2018-04" db="EMBL/GenBank/DDBJ databases">
        <title>Novel Campyloabacter and Helicobacter Species and Strains.</title>
        <authorList>
            <person name="Mannion A.J."/>
            <person name="Shen Z."/>
            <person name="Fox J.G."/>
        </authorList>
    </citation>
    <scope>NUCLEOTIDE SEQUENCE [LARGE SCALE GENOMIC DNA]</scope>
    <source>
        <strain evidence="3 4">MIT 04-9362</strain>
    </source>
</reference>
<dbReference type="InterPro" id="IPR029063">
    <property type="entry name" value="SAM-dependent_MTases_sf"/>
</dbReference>
<dbReference type="Gene3D" id="3.40.50.150">
    <property type="entry name" value="Vaccinia Virus protein VP39"/>
    <property type="match status" value="1"/>
</dbReference>
<evidence type="ECO:0000256" key="1">
    <source>
        <dbReference type="ARBA" id="ARBA00022679"/>
    </source>
</evidence>
<dbReference type="NCBIfam" id="TIGR00452">
    <property type="entry name" value="tRNA 5-methoxyuridine(34)/uridine 5-oxyacetic acid(34) synthase CmoB"/>
    <property type="match status" value="1"/>
</dbReference>
<dbReference type="InterPro" id="IPR027555">
    <property type="entry name" value="Mo5U34_MeTrfas-like"/>
</dbReference>
<dbReference type="GO" id="GO:0016765">
    <property type="term" value="F:transferase activity, transferring alkyl or aryl (other than methyl) groups"/>
    <property type="evidence" value="ECO:0007669"/>
    <property type="project" value="InterPro"/>
</dbReference>
<dbReference type="SUPFAM" id="SSF53335">
    <property type="entry name" value="S-adenosyl-L-methionine-dependent methyltransferases"/>
    <property type="match status" value="1"/>
</dbReference>
<protein>
    <submittedName>
        <fullName evidence="3">tRNA 5-methoxyuridine(34)/uridine 5-oxyacetic acid(34) synthase CmoB</fullName>
    </submittedName>
</protein>